<proteinExistence type="predicted"/>
<evidence type="ECO:0000313" key="2">
    <source>
        <dbReference type="Proteomes" id="UP000076722"/>
    </source>
</evidence>
<keyword evidence="2" id="KW-1185">Reference proteome</keyword>
<name>A0A164M478_9AGAM</name>
<sequence>MPGDLEKMFLDRARPSSKADELALELYITDRADKPDLSEDLRVGARILHLPLWCTGEGIRTGILRPEWAVLKNVEHVMLHSGTVSTNSSKPLIIRDPAIDPECVPNMSRLSIMFYPNPSDALIIFPCTVIDSIRRVTDSWIAMRLGLVLELPGVTHVSFFETETAAFSQFARMSHLPDLQDLHLNGQKAHIEHKNGRTHVAFPD</sequence>
<dbReference type="Proteomes" id="UP000076722">
    <property type="component" value="Unassembled WGS sequence"/>
</dbReference>
<dbReference type="AlphaFoldDB" id="A0A164M478"/>
<reference evidence="1 2" key="1">
    <citation type="journal article" date="2016" name="Mol. Biol. Evol.">
        <title>Comparative Genomics of Early-Diverging Mushroom-Forming Fungi Provides Insights into the Origins of Lignocellulose Decay Capabilities.</title>
        <authorList>
            <person name="Nagy L.G."/>
            <person name="Riley R."/>
            <person name="Tritt A."/>
            <person name="Adam C."/>
            <person name="Daum C."/>
            <person name="Floudas D."/>
            <person name="Sun H."/>
            <person name="Yadav J.S."/>
            <person name="Pangilinan J."/>
            <person name="Larsson K.H."/>
            <person name="Matsuura K."/>
            <person name="Barry K."/>
            <person name="Labutti K."/>
            <person name="Kuo R."/>
            <person name="Ohm R.A."/>
            <person name="Bhattacharya S.S."/>
            <person name="Shirouzu T."/>
            <person name="Yoshinaga Y."/>
            <person name="Martin F.M."/>
            <person name="Grigoriev I.V."/>
            <person name="Hibbett D.S."/>
        </authorList>
    </citation>
    <scope>NUCLEOTIDE SEQUENCE [LARGE SCALE GENOMIC DNA]</scope>
    <source>
        <strain evidence="1 2">HHB9708</strain>
    </source>
</reference>
<evidence type="ECO:0000313" key="1">
    <source>
        <dbReference type="EMBL" id="KZS86340.1"/>
    </source>
</evidence>
<dbReference type="EMBL" id="KV419540">
    <property type="protein sequence ID" value="KZS86340.1"/>
    <property type="molecule type" value="Genomic_DNA"/>
</dbReference>
<accession>A0A164M478</accession>
<protein>
    <submittedName>
        <fullName evidence="1">Uncharacterized protein</fullName>
    </submittedName>
</protein>
<gene>
    <name evidence="1" type="ORF">SISNIDRAFT_492047</name>
</gene>
<organism evidence="1 2">
    <name type="scientific">Sistotremastrum niveocremeum HHB9708</name>
    <dbReference type="NCBI Taxonomy" id="1314777"/>
    <lineage>
        <taxon>Eukaryota</taxon>
        <taxon>Fungi</taxon>
        <taxon>Dikarya</taxon>
        <taxon>Basidiomycota</taxon>
        <taxon>Agaricomycotina</taxon>
        <taxon>Agaricomycetes</taxon>
        <taxon>Sistotremastrales</taxon>
        <taxon>Sistotremastraceae</taxon>
        <taxon>Sertulicium</taxon>
        <taxon>Sertulicium niveocremeum</taxon>
    </lineage>
</organism>